<accession>A0ABS0HUH0</accession>
<reference evidence="1 2" key="1">
    <citation type="submission" date="2020-11" db="EMBL/GenBank/DDBJ databases">
        <authorList>
            <person name="Kim M.K."/>
        </authorList>
    </citation>
    <scope>NUCLEOTIDE SEQUENCE [LARGE SCALE GENOMIC DNA]</scope>
    <source>
        <strain evidence="1 2">BT290</strain>
    </source>
</reference>
<organism evidence="1 2">
    <name type="scientific">Microvirga terrestris</name>
    <dbReference type="NCBI Taxonomy" id="2791024"/>
    <lineage>
        <taxon>Bacteria</taxon>
        <taxon>Pseudomonadati</taxon>
        <taxon>Pseudomonadota</taxon>
        <taxon>Alphaproteobacteria</taxon>
        <taxon>Hyphomicrobiales</taxon>
        <taxon>Methylobacteriaceae</taxon>
        <taxon>Microvirga</taxon>
    </lineage>
</organism>
<name>A0ABS0HUH0_9HYPH</name>
<comment type="caution">
    <text evidence="1">The sequence shown here is derived from an EMBL/GenBank/DDBJ whole genome shotgun (WGS) entry which is preliminary data.</text>
</comment>
<gene>
    <name evidence="1" type="ORF">I2H36_13810</name>
</gene>
<dbReference type="Proteomes" id="UP000611708">
    <property type="component" value="Unassembled WGS sequence"/>
</dbReference>
<proteinExistence type="predicted"/>
<protein>
    <submittedName>
        <fullName evidence="1">Uncharacterized protein</fullName>
    </submittedName>
</protein>
<keyword evidence="2" id="KW-1185">Reference proteome</keyword>
<evidence type="ECO:0000313" key="1">
    <source>
        <dbReference type="EMBL" id="MBF9197118.1"/>
    </source>
</evidence>
<dbReference type="RefSeq" id="WP_196264619.1">
    <property type="nucleotide sequence ID" value="NZ_JADQDN010000006.1"/>
</dbReference>
<evidence type="ECO:0000313" key="2">
    <source>
        <dbReference type="Proteomes" id="UP000611708"/>
    </source>
</evidence>
<dbReference type="EMBL" id="JADQDN010000006">
    <property type="protein sequence ID" value="MBF9197118.1"/>
    <property type="molecule type" value="Genomic_DNA"/>
</dbReference>
<sequence length="74" mass="8018">MISPHFKATLEDYRLEASIMNSSGGSWSYESVQALLTLAREGIPVSVISLKLKRSIAEVRAKLDDLGVTPAAEV</sequence>